<reference evidence="8 9" key="1">
    <citation type="submission" date="2019-06" db="EMBL/GenBank/DDBJ databases">
        <title>Complete genome sequence of Antarcticibacterium flavum KCTC 52984T from an Antarctic marine sediment.</title>
        <authorList>
            <person name="Lee Y.M."/>
            <person name="Shin S.C."/>
        </authorList>
    </citation>
    <scope>NUCLEOTIDE SEQUENCE [LARGE SCALE GENOMIC DNA]</scope>
    <source>
        <strain evidence="8 9">KCTC 52984</strain>
    </source>
</reference>
<dbReference type="CDD" id="cd02440">
    <property type="entry name" value="AdoMet_MTases"/>
    <property type="match status" value="1"/>
</dbReference>
<dbReference type="InterPro" id="IPR004556">
    <property type="entry name" value="HemK-like"/>
</dbReference>
<dbReference type="Gene3D" id="1.10.8.10">
    <property type="entry name" value="DNA helicase RuvA subunit, C-terminal domain"/>
    <property type="match status" value="1"/>
</dbReference>
<comment type="caution">
    <text evidence="5">Lacks conserved residue(s) required for the propagation of feature annotation.</text>
</comment>
<evidence type="ECO:0000256" key="1">
    <source>
        <dbReference type="ARBA" id="ARBA00022603"/>
    </source>
</evidence>
<dbReference type="EC" id="2.1.1.297" evidence="5"/>
<feature type="binding site" evidence="5">
    <location>
        <begin position="124"/>
        <end position="128"/>
    </location>
    <ligand>
        <name>S-adenosyl-L-methionine</name>
        <dbReference type="ChEBI" id="CHEBI:59789"/>
    </ligand>
</feature>
<feature type="binding site" evidence="5">
    <location>
        <begin position="190"/>
        <end position="193"/>
    </location>
    <ligand>
        <name>substrate</name>
    </ligand>
</feature>
<organism evidence="8 9">
    <name type="scientific">Antarcticibacterium flavum</name>
    <dbReference type="NCBI Taxonomy" id="2058175"/>
    <lineage>
        <taxon>Bacteria</taxon>
        <taxon>Pseudomonadati</taxon>
        <taxon>Bacteroidota</taxon>
        <taxon>Flavobacteriia</taxon>
        <taxon>Flavobacteriales</taxon>
        <taxon>Flavobacteriaceae</taxon>
        <taxon>Antarcticibacterium</taxon>
    </lineage>
</organism>
<dbReference type="PANTHER" id="PTHR18895">
    <property type="entry name" value="HEMK METHYLTRANSFERASE"/>
    <property type="match status" value="1"/>
</dbReference>
<evidence type="ECO:0000313" key="9">
    <source>
        <dbReference type="Proteomes" id="UP000309016"/>
    </source>
</evidence>
<protein>
    <recommendedName>
        <fullName evidence="5">Release factor glutamine methyltransferase</fullName>
        <shortName evidence="5">RF MTase</shortName>
        <ecNumber evidence="5">2.1.1.297</ecNumber>
    </recommendedName>
    <alternativeName>
        <fullName evidence="5">N5-glutamine methyltransferase PrmC</fullName>
    </alternativeName>
    <alternativeName>
        <fullName evidence="5">Protein-(glutamine-N5) MTase PrmC</fullName>
    </alternativeName>
    <alternativeName>
        <fullName evidence="5">Protein-glutamine N-methyltransferase PrmC</fullName>
    </alternativeName>
</protein>
<dbReference type="InterPro" id="IPR002052">
    <property type="entry name" value="DNA_methylase_N6_adenine_CS"/>
</dbReference>
<dbReference type="PROSITE" id="PS00092">
    <property type="entry name" value="N6_MTASE"/>
    <property type="match status" value="1"/>
</dbReference>
<proteinExistence type="inferred from homology"/>
<dbReference type="OrthoDB" id="9800643at2"/>
<dbReference type="InterPro" id="IPR040758">
    <property type="entry name" value="PrmC_N"/>
</dbReference>
<dbReference type="InterPro" id="IPR007848">
    <property type="entry name" value="Small_mtfrase_dom"/>
</dbReference>
<evidence type="ECO:0000313" key="8">
    <source>
        <dbReference type="EMBL" id="QCY70500.1"/>
    </source>
</evidence>
<dbReference type="PANTHER" id="PTHR18895:SF74">
    <property type="entry name" value="MTRF1L RELEASE FACTOR GLUTAMINE METHYLTRANSFERASE"/>
    <property type="match status" value="1"/>
</dbReference>
<dbReference type="GO" id="GO:0102559">
    <property type="term" value="F:peptide chain release factor N(5)-glutamine methyltransferase activity"/>
    <property type="evidence" value="ECO:0007669"/>
    <property type="project" value="UniProtKB-EC"/>
</dbReference>
<dbReference type="SUPFAM" id="SSF53335">
    <property type="entry name" value="S-adenosyl-L-methionine-dependent methyltransferases"/>
    <property type="match status" value="1"/>
</dbReference>
<feature type="domain" description="Methyltransferase small" evidence="6">
    <location>
        <begin position="116"/>
        <end position="201"/>
    </location>
</feature>
<dbReference type="KEGG" id="afla:FHG64_14420"/>
<evidence type="ECO:0000259" key="7">
    <source>
        <dbReference type="Pfam" id="PF17827"/>
    </source>
</evidence>
<feature type="binding site" evidence="5">
    <location>
        <position position="147"/>
    </location>
    <ligand>
        <name>S-adenosyl-L-methionine</name>
        <dbReference type="ChEBI" id="CHEBI:59789"/>
    </ligand>
</feature>
<keyword evidence="3 5" id="KW-0949">S-adenosyl-L-methionine</keyword>
<dbReference type="GO" id="GO:0032259">
    <property type="term" value="P:methylation"/>
    <property type="evidence" value="ECO:0007669"/>
    <property type="project" value="UniProtKB-KW"/>
</dbReference>
<dbReference type="Pfam" id="PF05175">
    <property type="entry name" value="MTS"/>
    <property type="match status" value="1"/>
</dbReference>
<dbReference type="InterPro" id="IPR050320">
    <property type="entry name" value="N5-glutamine_MTase"/>
</dbReference>
<feature type="domain" description="Release factor glutamine methyltransferase N-terminal" evidence="7">
    <location>
        <begin position="11"/>
        <end position="76"/>
    </location>
</feature>
<evidence type="ECO:0000256" key="5">
    <source>
        <dbReference type="HAMAP-Rule" id="MF_02126"/>
    </source>
</evidence>
<accession>A0A5B7X5N1</accession>
<dbReference type="NCBIfam" id="TIGR03534">
    <property type="entry name" value="RF_mod_PrmC"/>
    <property type="match status" value="1"/>
</dbReference>
<dbReference type="Gene3D" id="3.40.50.150">
    <property type="entry name" value="Vaccinia Virus protein VP39"/>
    <property type="match status" value="1"/>
</dbReference>
<dbReference type="AlphaFoldDB" id="A0A5B7X5N1"/>
<name>A0A5B7X5N1_9FLAO</name>
<comment type="function">
    <text evidence="5">Methylates the class 1 translation termination release factors RF1/PrfA and RF2/PrfB on the glutamine residue of the universally conserved GGQ motif.</text>
</comment>
<keyword evidence="2 5" id="KW-0808">Transferase</keyword>
<dbReference type="GO" id="GO:0003676">
    <property type="term" value="F:nucleic acid binding"/>
    <property type="evidence" value="ECO:0007669"/>
    <property type="project" value="InterPro"/>
</dbReference>
<dbReference type="InterPro" id="IPR019874">
    <property type="entry name" value="RF_methyltr_PrmC"/>
</dbReference>
<feature type="binding site" evidence="5">
    <location>
        <position position="190"/>
    </location>
    <ligand>
        <name>S-adenosyl-L-methionine</name>
        <dbReference type="ChEBI" id="CHEBI:59789"/>
    </ligand>
</feature>
<sequence>MKISHLKIKFLKALEGEYPPEEAGSFFNLLAEAYLKKTRLEIALEPNAPVNDKKLSLFDAAVERLMNHEPIQYIIGETEFFGLKFRVNENVLIPRPETEELVQWILEDVRRNDASAKLKILDIGTGSGCIAVSLAKLLPQATVSAMDISAKALEVAKENATLNAAEVNFIEADILQQEKLEEKYDIIVSNPPYVREIEKKEMQRNVLEHEPATALYVKDLDPLIFYNKITKLATGTLNPGGCLYFEINQYLAEDTRELVEGFGFTTTLKKDIFGNHRMLKGIWK</sequence>
<keyword evidence="1 5" id="KW-0489">Methyltransferase</keyword>
<keyword evidence="9" id="KW-1185">Reference proteome</keyword>
<comment type="similarity">
    <text evidence="5">Belongs to the protein N5-glutamine methyltransferase family. PrmC subfamily.</text>
</comment>
<comment type="catalytic activity">
    <reaction evidence="4 5">
        <text>L-glutaminyl-[peptide chain release factor] + S-adenosyl-L-methionine = N(5)-methyl-L-glutaminyl-[peptide chain release factor] + S-adenosyl-L-homocysteine + H(+)</text>
        <dbReference type="Rhea" id="RHEA:42896"/>
        <dbReference type="Rhea" id="RHEA-COMP:10271"/>
        <dbReference type="Rhea" id="RHEA-COMP:10272"/>
        <dbReference type="ChEBI" id="CHEBI:15378"/>
        <dbReference type="ChEBI" id="CHEBI:30011"/>
        <dbReference type="ChEBI" id="CHEBI:57856"/>
        <dbReference type="ChEBI" id="CHEBI:59789"/>
        <dbReference type="ChEBI" id="CHEBI:61891"/>
        <dbReference type="EC" id="2.1.1.297"/>
    </reaction>
</comment>
<evidence type="ECO:0000259" key="6">
    <source>
        <dbReference type="Pfam" id="PF05175"/>
    </source>
</evidence>
<dbReference type="Pfam" id="PF17827">
    <property type="entry name" value="PrmC_N"/>
    <property type="match status" value="1"/>
</dbReference>
<dbReference type="InterPro" id="IPR029063">
    <property type="entry name" value="SAM-dependent_MTases_sf"/>
</dbReference>
<dbReference type="EMBL" id="CP040812">
    <property type="protein sequence ID" value="QCY70500.1"/>
    <property type="molecule type" value="Genomic_DNA"/>
</dbReference>
<dbReference type="HAMAP" id="MF_02126">
    <property type="entry name" value="RF_methyltr_PrmC"/>
    <property type="match status" value="1"/>
</dbReference>
<evidence type="ECO:0000256" key="4">
    <source>
        <dbReference type="ARBA" id="ARBA00048391"/>
    </source>
</evidence>
<dbReference type="Proteomes" id="UP000309016">
    <property type="component" value="Chromosome"/>
</dbReference>
<dbReference type="NCBIfam" id="TIGR00536">
    <property type="entry name" value="hemK_fam"/>
    <property type="match status" value="1"/>
</dbReference>
<evidence type="ECO:0000256" key="3">
    <source>
        <dbReference type="ARBA" id="ARBA00022691"/>
    </source>
</evidence>
<gene>
    <name evidence="5 8" type="primary">prmC</name>
    <name evidence="8" type="ORF">FHG64_14420</name>
</gene>
<evidence type="ECO:0000256" key="2">
    <source>
        <dbReference type="ARBA" id="ARBA00022679"/>
    </source>
</evidence>